<dbReference type="EMBL" id="LAZR01000383">
    <property type="protein sequence ID" value="KKN71495.1"/>
    <property type="molecule type" value="Genomic_DNA"/>
</dbReference>
<dbReference type="AlphaFoldDB" id="A0A0F9SR58"/>
<gene>
    <name evidence="2" type="ORF">LCGC14_0420740</name>
</gene>
<evidence type="ECO:0000259" key="1">
    <source>
        <dbReference type="SMART" id="SM00834"/>
    </source>
</evidence>
<organism evidence="2">
    <name type="scientific">marine sediment metagenome</name>
    <dbReference type="NCBI Taxonomy" id="412755"/>
    <lineage>
        <taxon>unclassified sequences</taxon>
        <taxon>metagenomes</taxon>
        <taxon>ecological metagenomes</taxon>
    </lineage>
</organism>
<evidence type="ECO:0000313" key="2">
    <source>
        <dbReference type="EMBL" id="KKN71495.1"/>
    </source>
</evidence>
<dbReference type="InterPro" id="IPR013429">
    <property type="entry name" value="Regulatory_FmdB_Zinc_ribbon"/>
</dbReference>
<dbReference type="NCBIfam" id="TIGR02605">
    <property type="entry name" value="CxxC_CxxC_SSSS"/>
    <property type="match status" value="1"/>
</dbReference>
<comment type="caution">
    <text evidence="2">The sequence shown here is derived from an EMBL/GenBank/DDBJ whole genome shotgun (WGS) entry which is preliminary data.</text>
</comment>
<protein>
    <recommendedName>
        <fullName evidence="1">Putative regulatory protein FmdB zinc ribbon domain-containing protein</fullName>
    </recommendedName>
</protein>
<name>A0A0F9SR58_9ZZZZ</name>
<sequence length="107" mass="12253">MALYEYECACSQRFTKIRPMSECDESSICPKCSKTAGRTMSSSHIRMAMPFRVVDSQGNITQEKQVLKHMPDWQETKPIEYFGTPKPIISRGGNVYYPRKQRVNAAV</sequence>
<reference evidence="2" key="1">
    <citation type="journal article" date="2015" name="Nature">
        <title>Complex archaea that bridge the gap between prokaryotes and eukaryotes.</title>
        <authorList>
            <person name="Spang A."/>
            <person name="Saw J.H."/>
            <person name="Jorgensen S.L."/>
            <person name="Zaremba-Niedzwiedzka K."/>
            <person name="Martijn J."/>
            <person name="Lind A.E."/>
            <person name="van Eijk R."/>
            <person name="Schleper C."/>
            <person name="Guy L."/>
            <person name="Ettema T.J."/>
        </authorList>
    </citation>
    <scope>NUCLEOTIDE SEQUENCE</scope>
</reference>
<proteinExistence type="predicted"/>
<accession>A0A0F9SR58</accession>
<feature type="domain" description="Putative regulatory protein FmdB zinc ribbon" evidence="1">
    <location>
        <begin position="1"/>
        <end position="41"/>
    </location>
</feature>
<dbReference type="SMART" id="SM00834">
    <property type="entry name" value="CxxC_CXXC_SSSS"/>
    <property type="match status" value="1"/>
</dbReference>